<name>A0A0F9I223_9ZZZZ</name>
<accession>A0A0F9I223</accession>
<organism evidence="1">
    <name type="scientific">marine sediment metagenome</name>
    <dbReference type="NCBI Taxonomy" id="412755"/>
    <lineage>
        <taxon>unclassified sequences</taxon>
        <taxon>metagenomes</taxon>
        <taxon>ecological metagenomes</taxon>
    </lineage>
</organism>
<gene>
    <name evidence="1" type="ORF">LCGC14_1633010</name>
</gene>
<protein>
    <submittedName>
        <fullName evidence="1">Uncharacterized protein</fullName>
    </submittedName>
</protein>
<proteinExistence type="predicted"/>
<reference evidence="1" key="1">
    <citation type="journal article" date="2015" name="Nature">
        <title>Complex archaea that bridge the gap between prokaryotes and eukaryotes.</title>
        <authorList>
            <person name="Spang A."/>
            <person name="Saw J.H."/>
            <person name="Jorgensen S.L."/>
            <person name="Zaremba-Niedzwiedzka K."/>
            <person name="Martijn J."/>
            <person name="Lind A.E."/>
            <person name="van Eijk R."/>
            <person name="Schleper C."/>
            <person name="Guy L."/>
            <person name="Ettema T.J."/>
        </authorList>
    </citation>
    <scope>NUCLEOTIDE SEQUENCE</scope>
</reference>
<dbReference type="AlphaFoldDB" id="A0A0F9I223"/>
<dbReference type="EMBL" id="LAZR01013501">
    <property type="protein sequence ID" value="KKM21671.1"/>
    <property type="molecule type" value="Genomic_DNA"/>
</dbReference>
<evidence type="ECO:0000313" key="1">
    <source>
        <dbReference type="EMBL" id="KKM21671.1"/>
    </source>
</evidence>
<comment type="caution">
    <text evidence="1">The sequence shown here is derived from an EMBL/GenBank/DDBJ whole genome shotgun (WGS) entry which is preliminary data.</text>
</comment>
<sequence length="90" mass="10255">MGCSVLQQSNSTTNERGLIIYTALEHNRLYRIGLGEEAKTLIYIGREFPDDHPAIFLFQRLDNGERISFMIEELTFLEKEGAVEYLGASL</sequence>